<gene>
    <name evidence="2" type="ORF">BWR60_02050</name>
</gene>
<dbReference type="SUPFAM" id="SSF53850">
    <property type="entry name" value="Periplasmic binding protein-like II"/>
    <property type="match status" value="1"/>
</dbReference>
<dbReference type="NCBIfam" id="TIGR01409">
    <property type="entry name" value="TAT_signal_seq"/>
    <property type="match status" value="1"/>
</dbReference>
<dbReference type="OrthoDB" id="9771642at2"/>
<dbReference type="Proteomes" id="UP000196655">
    <property type="component" value="Unassembled WGS sequence"/>
</dbReference>
<evidence type="ECO:0000313" key="2">
    <source>
        <dbReference type="EMBL" id="OWJ68891.1"/>
    </source>
</evidence>
<dbReference type="RefSeq" id="WP_088149334.1">
    <property type="nucleotide sequence ID" value="NZ_NHON01000002.1"/>
</dbReference>
<evidence type="ECO:0000313" key="3">
    <source>
        <dbReference type="Proteomes" id="UP000196655"/>
    </source>
</evidence>
<reference evidence="3" key="1">
    <citation type="submission" date="2017-05" db="EMBL/GenBank/DDBJ databases">
        <authorList>
            <person name="Macchi M."/>
            <person name="Festa S."/>
            <person name="Coppotelli B.M."/>
            <person name="Morelli I.S."/>
        </authorList>
    </citation>
    <scope>NUCLEOTIDE SEQUENCE [LARGE SCALE GENOMIC DNA]</scope>
    <source>
        <strain evidence="3">I</strain>
    </source>
</reference>
<feature type="domain" description="SsuA/THI5-like" evidence="1">
    <location>
        <begin position="57"/>
        <end position="267"/>
    </location>
</feature>
<dbReference type="Pfam" id="PF09084">
    <property type="entry name" value="NMT1"/>
    <property type="match status" value="1"/>
</dbReference>
<protein>
    <submittedName>
        <fullName evidence="2">ABC transporter substrate-binding protein</fullName>
    </submittedName>
</protein>
<sequence length="337" mass="35737">MPRFNLSRRDVLQAAGLAAAAAPLSALGTRVWAQSAAPAQPVPVKLAWNATAICLSPIPVAVTQGIFEKHNLDVELINFAGSTDQLLEAIATGNADAGIGMVHRWLKALEQGFDVKLTASSHGGCSRLVGSQAAGVTTLESLRGKTVGVSDLASPGKNFFAIYLTKHGIDPEHEITWRQYPANLLGLAVQKGEIQAIADGDPNLYLLQKTQPDLVEIATNLSGEYREKVCCVLGIRGSLIQDDRPTAAALSRAILEASDWVVQHPEATAQICTSMSTASAADLTAVLRTLTHGHHPAGLELRAEIKAYAEDLKLVKVLRSGTDPALFAETVTEDVLS</sequence>
<name>A0A211ZUD4_9PROT</name>
<dbReference type="PROSITE" id="PS51318">
    <property type="entry name" value="TAT"/>
    <property type="match status" value="1"/>
</dbReference>
<dbReference type="PANTHER" id="PTHR30024:SF21">
    <property type="entry name" value="ABC TRANSPORTER SUBSTRATE-BINDING PROTEIN"/>
    <property type="match status" value="1"/>
</dbReference>
<dbReference type="Gene3D" id="3.40.190.10">
    <property type="entry name" value="Periplasmic binding protein-like II"/>
    <property type="match status" value="2"/>
</dbReference>
<dbReference type="InterPro" id="IPR019546">
    <property type="entry name" value="TAT_signal_bac_arc"/>
</dbReference>
<organism evidence="2 3">
    <name type="scientific">Inquilinus limosus</name>
    <dbReference type="NCBI Taxonomy" id="171674"/>
    <lineage>
        <taxon>Bacteria</taxon>
        <taxon>Pseudomonadati</taxon>
        <taxon>Pseudomonadota</taxon>
        <taxon>Alphaproteobacteria</taxon>
        <taxon>Rhodospirillales</taxon>
        <taxon>Rhodospirillaceae</taxon>
        <taxon>Inquilinus</taxon>
    </lineage>
</organism>
<keyword evidence="3" id="KW-1185">Reference proteome</keyword>
<comment type="caution">
    <text evidence="2">The sequence shown here is derived from an EMBL/GenBank/DDBJ whole genome shotgun (WGS) entry which is preliminary data.</text>
</comment>
<evidence type="ECO:0000259" key="1">
    <source>
        <dbReference type="Pfam" id="PF09084"/>
    </source>
</evidence>
<accession>A0A211ZUD4</accession>
<dbReference type="AlphaFoldDB" id="A0A211ZUD4"/>
<dbReference type="STRING" id="1122125.GCA_000423185_05385"/>
<dbReference type="InterPro" id="IPR006311">
    <property type="entry name" value="TAT_signal"/>
</dbReference>
<dbReference type="EMBL" id="NHON01000002">
    <property type="protein sequence ID" value="OWJ68891.1"/>
    <property type="molecule type" value="Genomic_DNA"/>
</dbReference>
<dbReference type="InterPro" id="IPR015168">
    <property type="entry name" value="SsuA/THI5"/>
</dbReference>
<dbReference type="PANTHER" id="PTHR30024">
    <property type="entry name" value="ALIPHATIC SULFONATES-BINDING PROTEIN-RELATED"/>
    <property type="match status" value="1"/>
</dbReference>
<proteinExistence type="predicted"/>